<organism evidence="1 2">
    <name type="scientific">Bremia lactucae</name>
    <name type="common">Lettuce downy mildew</name>
    <dbReference type="NCBI Taxonomy" id="4779"/>
    <lineage>
        <taxon>Eukaryota</taxon>
        <taxon>Sar</taxon>
        <taxon>Stramenopiles</taxon>
        <taxon>Oomycota</taxon>
        <taxon>Peronosporomycetes</taxon>
        <taxon>Peronosporales</taxon>
        <taxon>Peronosporaceae</taxon>
        <taxon>Bremia</taxon>
    </lineage>
</organism>
<evidence type="ECO:0000313" key="2">
    <source>
        <dbReference type="Proteomes" id="UP000294530"/>
    </source>
</evidence>
<sequence>MSGTDKDHDWIVDDKNHVEFVLNEVSKLLGTKSARGTNELEYSGRDVIYRRAAVGTQFMTSCVGSQNVFEANSFKNVVMASHAASCKDLDDEMSSSDLRQNKTEDLNFDAAKDAASTSQFFIPTEEVPDAQEVNYHQVNPMFESSEPADVVFFTLYEAMQALDIKFSCGPDWTVHLCCDLYSILKLKRIVIDVIAKMDAYAVIAAEELSFKVLLQRLAIKSTICVDFILISGDELKFLGLTDSIRKSCRSIDKDMTGIPDLRFLLIIILLTRCSAALVTSFDIMADWSMPRELSPGSLPVNLQELAMLLVDIDLKSSSSTRYEAAKRLKELCHYDSNRRALVDQLKEQFIMGLQAMLKDDNENIVRFAIFIILNFADDATTLNNFELPWLPETLRGIVAVSQKESTKQLADDLFKTINAIC</sequence>
<dbReference type="AlphaFoldDB" id="A0A976ILX6"/>
<dbReference type="GeneID" id="94348370"/>
<dbReference type="OrthoDB" id="93511at2759"/>
<dbReference type="KEGG" id="blac:94348370"/>
<protein>
    <submittedName>
        <fullName evidence="1">Uncharacterized protein</fullName>
    </submittedName>
</protein>
<accession>A0A976ILX6</accession>
<dbReference type="InterPro" id="IPR016024">
    <property type="entry name" value="ARM-type_fold"/>
</dbReference>
<dbReference type="RefSeq" id="XP_067823704.1">
    <property type="nucleotide sequence ID" value="XM_067962699.1"/>
</dbReference>
<dbReference type="EMBL" id="SHOA02000011">
    <property type="protein sequence ID" value="TDH74206.1"/>
    <property type="molecule type" value="Genomic_DNA"/>
</dbReference>
<reference evidence="1 2" key="1">
    <citation type="journal article" date="2021" name="Genome Biol.">
        <title>AFLAP: assembly-free linkage analysis pipeline using k-mers from genome sequencing data.</title>
        <authorList>
            <person name="Fletcher K."/>
            <person name="Zhang L."/>
            <person name="Gil J."/>
            <person name="Han R."/>
            <person name="Cavanaugh K."/>
            <person name="Michelmore R."/>
        </authorList>
    </citation>
    <scope>NUCLEOTIDE SEQUENCE [LARGE SCALE GENOMIC DNA]</scope>
    <source>
        <strain evidence="1 2">SF5</strain>
    </source>
</reference>
<evidence type="ECO:0000313" key="1">
    <source>
        <dbReference type="EMBL" id="TDH74206.1"/>
    </source>
</evidence>
<dbReference type="SUPFAM" id="SSF48371">
    <property type="entry name" value="ARM repeat"/>
    <property type="match status" value="1"/>
</dbReference>
<comment type="caution">
    <text evidence="1">The sequence shown here is derived from an EMBL/GenBank/DDBJ whole genome shotgun (WGS) entry which is preliminary data.</text>
</comment>
<name>A0A976ILX6_BRELC</name>
<keyword evidence="2" id="KW-1185">Reference proteome</keyword>
<gene>
    <name evidence="1" type="ORF">CCR75_004613</name>
</gene>
<dbReference type="Proteomes" id="UP000294530">
    <property type="component" value="Unassembled WGS sequence"/>
</dbReference>
<proteinExistence type="predicted"/>